<dbReference type="PROSITE" id="PS50859">
    <property type="entry name" value="LONGIN"/>
    <property type="match status" value="1"/>
</dbReference>
<dbReference type="InterPro" id="IPR051097">
    <property type="entry name" value="Synaptobrevin-like_transport"/>
</dbReference>
<evidence type="ECO:0000313" key="13">
    <source>
        <dbReference type="Proteomes" id="UP001470230"/>
    </source>
</evidence>
<evidence type="ECO:0000313" key="12">
    <source>
        <dbReference type="EMBL" id="KAK8875732.1"/>
    </source>
</evidence>
<dbReference type="CDD" id="cd15843">
    <property type="entry name" value="R-SNARE"/>
    <property type="match status" value="1"/>
</dbReference>
<dbReference type="SMART" id="SM01270">
    <property type="entry name" value="Longin"/>
    <property type="match status" value="1"/>
</dbReference>
<keyword evidence="4" id="KW-0653">Protein transport</keyword>
<evidence type="ECO:0000259" key="10">
    <source>
        <dbReference type="PROSITE" id="PS50859"/>
    </source>
</evidence>
<evidence type="ECO:0000259" key="11">
    <source>
        <dbReference type="PROSITE" id="PS50892"/>
    </source>
</evidence>
<protein>
    <recommendedName>
        <fullName evidence="14">Synaptobrevin family protein</fullName>
    </recommendedName>
</protein>
<feature type="transmembrane region" description="Helical" evidence="9">
    <location>
        <begin position="194"/>
        <end position="213"/>
    </location>
</feature>
<proteinExistence type="inferred from homology"/>
<reference evidence="12 13" key="1">
    <citation type="submission" date="2024-04" db="EMBL/GenBank/DDBJ databases">
        <title>Tritrichomonas musculus Genome.</title>
        <authorList>
            <person name="Alves-Ferreira E."/>
            <person name="Grigg M."/>
            <person name="Lorenzi H."/>
            <person name="Galac M."/>
        </authorList>
    </citation>
    <scope>NUCLEOTIDE SEQUENCE [LARGE SCALE GENOMIC DNA]</scope>
    <source>
        <strain evidence="12 13">EAF2021</strain>
    </source>
</reference>
<dbReference type="PANTHER" id="PTHR21136:SF168">
    <property type="entry name" value="VESICLE-ASSOCIATED MEMBRANE PROTEIN 9"/>
    <property type="match status" value="1"/>
</dbReference>
<dbReference type="CDD" id="cd14824">
    <property type="entry name" value="Longin"/>
    <property type="match status" value="1"/>
</dbReference>
<evidence type="ECO:0000256" key="4">
    <source>
        <dbReference type="ARBA" id="ARBA00022927"/>
    </source>
</evidence>
<dbReference type="PRINTS" id="PR00219">
    <property type="entry name" value="SYNAPTOBREVN"/>
</dbReference>
<feature type="domain" description="Longin" evidence="10">
    <location>
        <begin position="10"/>
        <end position="116"/>
    </location>
</feature>
<comment type="similarity">
    <text evidence="1">Belongs to the synaptobrevin family.</text>
</comment>
<dbReference type="Pfam" id="PF00957">
    <property type="entry name" value="Synaptobrevin"/>
    <property type="match status" value="1"/>
</dbReference>
<dbReference type="SUPFAM" id="SSF58038">
    <property type="entry name" value="SNARE fusion complex"/>
    <property type="match status" value="1"/>
</dbReference>
<comment type="subcellular location">
    <subcellularLocation>
        <location evidence="7">Endomembrane system</location>
        <topology evidence="7">Single-pass type IV membrane protein</topology>
    </subcellularLocation>
</comment>
<dbReference type="InterPro" id="IPR042855">
    <property type="entry name" value="V_SNARE_CC"/>
</dbReference>
<dbReference type="Proteomes" id="UP001470230">
    <property type="component" value="Unassembled WGS sequence"/>
</dbReference>
<evidence type="ECO:0000256" key="9">
    <source>
        <dbReference type="SAM" id="Phobius"/>
    </source>
</evidence>
<name>A0ABR2JDS8_9EUKA</name>
<feature type="domain" description="V-SNARE coiled-coil homology" evidence="11">
    <location>
        <begin position="130"/>
        <end position="190"/>
    </location>
</feature>
<dbReference type="Gene3D" id="3.30.450.50">
    <property type="entry name" value="Longin domain"/>
    <property type="match status" value="1"/>
</dbReference>
<dbReference type="PROSITE" id="PS50892">
    <property type="entry name" value="V_SNARE"/>
    <property type="match status" value="1"/>
</dbReference>
<evidence type="ECO:0000256" key="2">
    <source>
        <dbReference type="ARBA" id="ARBA00022448"/>
    </source>
</evidence>
<keyword evidence="2" id="KW-0813">Transport</keyword>
<keyword evidence="3 9" id="KW-0812">Transmembrane</keyword>
<evidence type="ECO:0000256" key="8">
    <source>
        <dbReference type="PROSITE-ProRule" id="PRU00290"/>
    </source>
</evidence>
<dbReference type="InterPro" id="IPR001388">
    <property type="entry name" value="Synaptobrevin-like"/>
</dbReference>
<evidence type="ECO:0000256" key="7">
    <source>
        <dbReference type="ARBA" id="ARBA00046280"/>
    </source>
</evidence>
<dbReference type="PANTHER" id="PTHR21136">
    <property type="entry name" value="SNARE PROTEINS"/>
    <property type="match status" value="1"/>
</dbReference>
<keyword evidence="5 9" id="KW-1133">Transmembrane helix</keyword>
<evidence type="ECO:0000256" key="5">
    <source>
        <dbReference type="ARBA" id="ARBA00022989"/>
    </source>
</evidence>
<keyword evidence="13" id="KW-1185">Reference proteome</keyword>
<dbReference type="InterPro" id="IPR010908">
    <property type="entry name" value="Longin_dom"/>
</dbReference>
<gene>
    <name evidence="12" type="ORF">M9Y10_005907</name>
</gene>
<dbReference type="SUPFAM" id="SSF64356">
    <property type="entry name" value="SNARE-like"/>
    <property type="match status" value="1"/>
</dbReference>
<dbReference type="Gene3D" id="1.20.5.110">
    <property type="match status" value="1"/>
</dbReference>
<keyword evidence="8" id="KW-0175">Coiled coil</keyword>
<organism evidence="12 13">
    <name type="scientific">Tritrichomonas musculus</name>
    <dbReference type="NCBI Taxonomy" id="1915356"/>
    <lineage>
        <taxon>Eukaryota</taxon>
        <taxon>Metamonada</taxon>
        <taxon>Parabasalia</taxon>
        <taxon>Tritrichomonadida</taxon>
        <taxon>Tritrichomonadidae</taxon>
        <taxon>Tritrichomonas</taxon>
    </lineage>
</organism>
<evidence type="ECO:0008006" key="14">
    <source>
        <dbReference type="Google" id="ProtNLM"/>
    </source>
</evidence>
<evidence type="ECO:0000256" key="1">
    <source>
        <dbReference type="ARBA" id="ARBA00008025"/>
    </source>
</evidence>
<keyword evidence="6 9" id="KW-0472">Membrane</keyword>
<accession>A0ABR2JDS8</accession>
<evidence type="ECO:0000256" key="3">
    <source>
        <dbReference type="ARBA" id="ARBA00022692"/>
    </source>
</evidence>
<dbReference type="EMBL" id="JAPFFF010000012">
    <property type="protein sequence ID" value="KAK8875732.1"/>
    <property type="molecule type" value="Genomic_DNA"/>
</dbReference>
<evidence type="ECO:0000256" key="6">
    <source>
        <dbReference type="ARBA" id="ARBA00023136"/>
    </source>
</evidence>
<sequence length="223" mass="25445">MTTDYFKYALVAHGTIIICDYQPPTQTSTCRSFSQKILEQIDPRQERTNGEQGPYMYQALTEPDRMVYLCITSKDCIPRLRDQFCDSLKQKWRAKFGNRGPTMAAFSQAAAFGPTIELLFGTFNSERTKKLAMVKDNAQRIQDQTAQNLKLALERGEQLDIMSTKADKIKDSAKAFHREASKVKSAMCWQKYRCFVFIAVIVIIVLFVIIMFACGGPSFKNCR</sequence>
<dbReference type="InterPro" id="IPR011012">
    <property type="entry name" value="Longin-like_dom_sf"/>
</dbReference>
<comment type="caution">
    <text evidence="12">The sequence shown here is derived from an EMBL/GenBank/DDBJ whole genome shotgun (WGS) entry which is preliminary data.</text>
</comment>